<dbReference type="EMBL" id="BAAAFD010000005">
    <property type="protein sequence ID" value="GAA0856871.1"/>
    <property type="molecule type" value="Genomic_DNA"/>
</dbReference>
<reference evidence="1 2" key="1">
    <citation type="journal article" date="2019" name="Int. J. Syst. Evol. Microbiol.">
        <title>The Global Catalogue of Microorganisms (GCM) 10K type strain sequencing project: providing services to taxonomists for standard genome sequencing and annotation.</title>
        <authorList>
            <consortium name="The Broad Institute Genomics Platform"/>
            <consortium name="The Broad Institute Genome Sequencing Center for Infectious Disease"/>
            <person name="Wu L."/>
            <person name="Ma J."/>
        </authorList>
    </citation>
    <scope>NUCLEOTIDE SEQUENCE [LARGE SCALE GENOMIC DNA]</scope>
    <source>
        <strain evidence="1 2">JCM 15896</strain>
    </source>
</reference>
<dbReference type="SUPFAM" id="SSF109604">
    <property type="entry name" value="HD-domain/PDEase-like"/>
    <property type="match status" value="1"/>
</dbReference>
<accession>A0ABN1LJR4</accession>
<dbReference type="RefSeq" id="WP_343859528.1">
    <property type="nucleotide sequence ID" value="NZ_BAAAFD010000005.1"/>
</dbReference>
<comment type="caution">
    <text evidence="1">The sequence shown here is derived from an EMBL/GenBank/DDBJ whole genome shotgun (WGS) entry which is preliminary data.</text>
</comment>
<evidence type="ECO:0000313" key="1">
    <source>
        <dbReference type="EMBL" id="GAA0856871.1"/>
    </source>
</evidence>
<dbReference type="Proteomes" id="UP001500359">
    <property type="component" value="Unassembled WGS sequence"/>
</dbReference>
<protein>
    <recommendedName>
        <fullName evidence="3">HDOD domain-containing protein</fullName>
    </recommendedName>
</protein>
<evidence type="ECO:0008006" key="3">
    <source>
        <dbReference type="Google" id="ProtNLM"/>
    </source>
</evidence>
<proteinExistence type="predicted"/>
<keyword evidence="2" id="KW-1185">Reference proteome</keyword>
<organism evidence="1 2">
    <name type="scientific">Aliiglaciecola litoralis</name>
    <dbReference type="NCBI Taxonomy" id="582857"/>
    <lineage>
        <taxon>Bacteria</taxon>
        <taxon>Pseudomonadati</taxon>
        <taxon>Pseudomonadota</taxon>
        <taxon>Gammaproteobacteria</taxon>
        <taxon>Alteromonadales</taxon>
        <taxon>Alteromonadaceae</taxon>
        <taxon>Aliiglaciecola</taxon>
    </lineage>
</organism>
<dbReference type="Gene3D" id="1.10.3210.10">
    <property type="entry name" value="Hypothetical protein af1432"/>
    <property type="match status" value="1"/>
</dbReference>
<evidence type="ECO:0000313" key="2">
    <source>
        <dbReference type="Proteomes" id="UP001500359"/>
    </source>
</evidence>
<name>A0ABN1LJR4_9ALTE</name>
<sequence length="571" mass="64636">MPTQVVVKQFARIAGIIKDVNNHPLNSTQIQPIVKAAELFLNGFNHTPDIFSAQPYLYKSKYSYIDNLTFNSLVFCALLCKQNKVNELCSQQMLSSIISLYAERAALLTQYYQQQGDAVTEHPYNKALITLLQKVHLDVWYQGYGVFQLLCKEPSAIKKWPAQLTRVQRMVLCAHWLAVGVTHRTSGKSLSFAACLRQLTQLCPQHWINDLQPLLEYPGLVPPGTVIKYSGGQNAIVLGVTSERLLVNKLSKDKDQPVQFARVYKTTEMQPLGAQVIKGFSQTHNWWSEQWQAEKADCISPISESYPLNKPPPVLLEVQTHLNSGEVDIDKLAVQISAEPAFSEYLKRTATFSNRNKIPVQQVKHGLMMHGYLRTNNMLIEQALLLRLNQSYFPLQQDFTQFTRLVAQIAFNLASHGNDITPEQASNLACFACSGLFTQPRLKTRTHWSPAQQNHYDLRSLYDFSHTDSLIEHGLILCKAWQQPGVFITAIQHLSTPPNELKQTQLAKCLTCILGLSILAAKRAFFANLPQCTDSDNYINQALEILAMSPTDYQHLSEQSLTQTHCYRTFH</sequence>
<gene>
    <name evidence="1" type="ORF">GCM10009114_20420</name>
</gene>